<sequence length="172" mass="18033">MADLIALTPCAGLLPLAHGRVEAVEVLPVRLTSVAPFAGQEAAVSAQLEAQAGAGFAAPNRRSGAVTWFGHGTWMVAVDVVLGGAAVTDQSDAFAVVQMSGARAEDVLARLVPVDLRGKVFKTNHVAKTMLGHMAVTVIRTGPDSFEIMAMRSMAKTLVHDIEVAMRAVAFR</sequence>
<evidence type="ECO:0000313" key="2">
    <source>
        <dbReference type="Proteomes" id="UP000186997"/>
    </source>
</evidence>
<protein>
    <submittedName>
        <fullName evidence="1">Sarcosine oxidase subunit gamma</fullName>
    </submittedName>
</protein>
<dbReference type="EMBL" id="FTPR01000001">
    <property type="protein sequence ID" value="SIT82846.1"/>
    <property type="molecule type" value="Genomic_DNA"/>
</dbReference>
<dbReference type="AlphaFoldDB" id="A0A1R3WWP0"/>
<gene>
    <name evidence="1" type="ORF">SAMN05421665_1549</name>
</gene>
<dbReference type="SUPFAM" id="SSF103025">
    <property type="entry name" value="Folate-binding domain"/>
    <property type="match status" value="1"/>
</dbReference>
<dbReference type="STRING" id="287098.SAMN05421665_1549"/>
<dbReference type="Gene3D" id="3.30.1360.120">
    <property type="entry name" value="Probable tRNA modification gtpase trme, domain 1"/>
    <property type="match status" value="1"/>
</dbReference>
<accession>A0A1R3WWP0</accession>
<dbReference type="Proteomes" id="UP000186997">
    <property type="component" value="Unassembled WGS sequence"/>
</dbReference>
<reference evidence="2" key="1">
    <citation type="submission" date="2017-01" db="EMBL/GenBank/DDBJ databases">
        <authorList>
            <person name="Varghese N."/>
            <person name="Submissions S."/>
        </authorList>
    </citation>
    <scope>NUCLEOTIDE SEQUENCE [LARGE SCALE GENOMIC DNA]</scope>
    <source>
        <strain evidence="2">DSM 29591</strain>
    </source>
</reference>
<dbReference type="InterPro" id="IPR027266">
    <property type="entry name" value="TrmE/GcvT-like"/>
</dbReference>
<dbReference type="RefSeq" id="WP_076659062.1">
    <property type="nucleotide sequence ID" value="NZ_FTPR01000001.1"/>
</dbReference>
<keyword evidence="2" id="KW-1185">Reference proteome</keyword>
<name>A0A1R3WWP0_9RHOB</name>
<proteinExistence type="predicted"/>
<evidence type="ECO:0000313" key="1">
    <source>
        <dbReference type="EMBL" id="SIT82846.1"/>
    </source>
</evidence>
<organism evidence="1 2">
    <name type="scientific">Yoonia rosea</name>
    <dbReference type="NCBI Taxonomy" id="287098"/>
    <lineage>
        <taxon>Bacteria</taxon>
        <taxon>Pseudomonadati</taxon>
        <taxon>Pseudomonadota</taxon>
        <taxon>Alphaproteobacteria</taxon>
        <taxon>Rhodobacterales</taxon>
        <taxon>Paracoccaceae</taxon>
        <taxon>Yoonia</taxon>
    </lineage>
</organism>